<name>A0A0G0XGP7_9BACT</name>
<evidence type="ECO:0008006" key="3">
    <source>
        <dbReference type="Google" id="ProtNLM"/>
    </source>
</evidence>
<accession>A0A0G0XGP7</accession>
<organism evidence="1 2">
    <name type="scientific">Candidatus Jorgensenbacteria bacterium GW2011_GWF2_41_8</name>
    <dbReference type="NCBI Taxonomy" id="1618667"/>
    <lineage>
        <taxon>Bacteria</taxon>
        <taxon>Candidatus Joergenseniibacteriota</taxon>
    </lineage>
</organism>
<evidence type="ECO:0000313" key="1">
    <source>
        <dbReference type="EMBL" id="KKS24029.1"/>
    </source>
</evidence>
<dbReference type="EMBL" id="LCCD01000033">
    <property type="protein sequence ID" value="KKS24029.1"/>
    <property type="molecule type" value="Genomic_DNA"/>
</dbReference>
<dbReference type="Proteomes" id="UP000033856">
    <property type="component" value="Unassembled WGS sequence"/>
</dbReference>
<evidence type="ECO:0000313" key="2">
    <source>
        <dbReference type="Proteomes" id="UP000033856"/>
    </source>
</evidence>
<sequence>MKSVVICGSQSFKTEIEKFAKRLRKLGVPVVFEPNFERQRKKMLKKKEKDRLLSESYRTRVPGMVFAHLNRIAKSNVCFLYNKGGYSGNNTTLELGFAQGKDLIIYALEPEKPPEQGGEICRDILITEIINTPEELMKRLV</sequence>
<reference evidence="1 2" key="1">
    <citation type="journal article" date="2015" name="Nature">
        <title>rRNA introns, odd ribosomes, and small enigmatic genomes across a large radiation of phyla.</title>
        <authorList>
            <person name="Brown C.T."/>
            <person name="Hug L.A."/>
            <person name="Thomas B.C."/>
            <person name="Sharon I."/>
            <person name="Castelle C.J."/>
            <person name="Singh A."/>
            <person name="Wilkins M.J."/>
            <person name="Williams K.H."/>
            <person name="Banfield J.F."/>
        </authorList>
    </citation>
    <scope>NUCLEOTIDE SEQUENCE [LARGE SCALE GENOMIC DNA]</scope>
</reference>
<gene>
    <name evidence="1" type="ORF">UU83_C0033G0010</name>
</gene>
<dbReference type="AlphaFoldDB" id="A0A0G0XGP7"/>
<proteinExistence type="predicted"/>
<comment type="caution">
    <text evidence="1">The sequence shown here is derived from an EMBL/GenBank/DDBJ whole genome shotgun (WGS) entry which is preliminary data.</text>
</comment>
<protein>
    <recommendedName>
        <fullName evidence="3">MazG nucleotide pyrophosphohydrolase</fullName>
    </recommendedName>
</protein>